<dbReference type="GO" id="GO:0006412">
    <property type="term" value="P:translation"/>
    <property type="evidence" value="ECO:0007669"/>
    <property type="project" value="UniProtKB-UniRule"/>
</dbReference>
<name>A0A2M8ET74_9BACT</name>
<organism evidence="5 6">
    <name type="scientific">Candidatus Shapirobacteria bacterium CG_4_9_14_0_2_um_filter_39_11</name>
    <dbReference type="NCBI Taxonomy" id="1974478"/>
    <lineage>
        <taxon>Bacteria</taxon>
        <taxon>Candidatus Shapironibacteriota</taxon>
    </lineage>
</organism>
<comment type="similarity">
    <text evidence="1 4">Belongs to the universal ribosomal protein uL13 family.</text>
</comment>
<dbReference type="NCBIfam" id="TIGR01066">
    <property type="entry name" value="rplM_bact"/>
    <property type="match status" value="1"/>
</dbReference>
<dbReference type="Gene3D" id="3.90.1180.10">
    <property type="entry name" value="Ribosomal protein L13"/>
    <property type="match status" value="1"/>
</dbReference>
<dbReference type="GO" id="GO:0005840">
    <property type="term" value="C:ribosome"/>
    <property type="evidence" value="ECO:0007669"/>
    <property type="project" value="UniProtKB-KW"/>
</dbReference>
<keyword evidence="3 4" id="KW-0687">Ribonucleoprotein</keyword>
<comment type="caution">
    <text evidence="5">The sequence shown here is derived from an EMBL/GenBank/DDBJ whole genome shotgun (WGS) entry which is preliminary data.</text>
</comment>
<comment type="subunit">
    <text evidence="4">Part of the 50S ribosomal subunit.</text>
</comment>
<dbReference type="PIRSF" id="PIRSF002181">
    <property type="entry name" value="Ribosomal_L13"/>
    <property type="match status" value="1"/>
</dbReference>
<gene>
    <name evidence="4" type="primary">rplM</name>
    <name evidence="5" type="ORF">CO054_00635</name>
</gene>
<dbReference type="CDD" id="cd00392">
    <property type="entry name" value="Ribosomal_L13"/>
    <property type="match status" value="1"/>
</dbReference>
<dbReference type="SUPFAM" id="SSF52161">
    <property type="entry name" value="Ribosomal protein L13"/>
    <property type="match status" value="1"/>
</dbReference>
<dbReference type="Pfam" id="PF00572">
    <property type="entry name" value="Ribosomal_L13"/>
    <property type="match status" value="1"/>
</dbReference>
<keyword evidence="2 4" id="KW-0689">Ribosomal protein</keyword>
<evidence type="ECO:0000256" key="1">
    <source>
        <dbReference type="ARBA" id="ARBA00006227"/>
    </source>
</evidence>
<dbReference type="GO" id="GO:1990904">
    <property type="term" value="C:ribonucleoprotein complex"/>
    <property type="evidence" value="ECO:0007669"/>
    <property type="project" value="UniProtKB-KW"/>
</dbReference>
<evidence type="ECO:0000313" key="6">
    <source>
        <dbReference type="Proteomes" id="UP000229816"/>
    </source>
</evidence>
<dbReference type="Proteomes" id="UP000229816">
    <property type="component" value="Unassembled WGS sequence"/>
</dbReference>
<dbReference type="EMBL" id="PFSF01000015">
    <property type="protein sequence ID" value="PJC28323.1"/>
    <property type="molecule type" value="Genomic_DNA"/>
</dbReference>
<sequence length="138" mass="15859">MTTYSPKVSEIKHFWHLIDANGQILGRLASEIATLLIGKNKPYFVPHLDCGDYVVVINAKEIKVTGKKETQKQYYRHSGYPGGFRQVNLKEQMAKDPRKIIEHAVAGMLPKNKLKDKRLVRLKIFIDEKHPYGKKVKS</sequence>
<proteinExistence type="inferred from homology"/>
<dbReference type="InterPro" id="IPR036899">
    <property type="entry name" value="Ribosomal_uL13_sf"/>
</dbReference>
<dbReference type="InterPro" id="IPR005822">
    <property type="entry name" value="Ribosomal_uL13"/>
</dbReference>
<reference evidence="6" key="1">
    <citation type="submission" date="2017-09" db="EMBL/GenBank/DDBJ databases">
        <title>Depth-based differentiation of microbial function through sediment-hosted aquifers and enrichment of novel symbionts in the deep terrestrial subsurface.</title>
        <authorList>
            <person name="Probst A.J."/>
            <person name="Ladd B."/>
            <person name="Jarett J.K."/>
            <person name="Geller-Mcgrath D.E."/>
            <person name="Sieber C.M.K."/>
            <person name="Emerson J.B."/>
            <person name="Anantharaman K."/>
            <person name="Thomas B.C."/>
            <person name="Malmstrom R."/>
            <person name="Stieglmeier M."/>
            <person name="Klingl A."/>
            <person name="Woyke T."/>
            <person name="Ryan C.M."/>
            <person name="Banfield J.F."/>
        </authorList>
    </citation>
    <scope>NUCLEOTIDE SEQUENCE [LARGE SCALE GENOMIC DNA]</scope>
</reference>
<dbReference type="PANTHER" id="PTHR11545:SF2">
    <property type="entry name" value="LARGE RIBOSOMAL SUBUNIT PROTEIN UL13M"/>
    <property type="match status" value="1"/>
</dbReference>
<dbReference type="InterPro" id="IPR005823">
    <property type="entry name" value="Ribosomal_uL13_bac-type"/>
</dbReference>
<evidence type="ECO:0000256" key="3">
    <source>
        <dbReference type="ARBA" id="ARBA00023274"/>
    </source>
</evidence>
<dbReference type="PANTHER" id="PTHR11545">
    <property type="entry name" value="RIBOSOMAL PROTEIN L13"/>
    <property type="match status" value="1"/>
</dbReference>
<dbReference type="AlphaFoldDB" id="A0A2M8ET74"/>
<evidence type="ECO:0000256" key="4">
    <source>
        <dbReference type="HAMAP-Rule" id="MF_01366"/>
    </source>
</evidence>
<comment type="function">
    <text evidence="4">This protein is one of the early assembly proteins of the 50S ribosomal subunit, although it is not seen to bind rRNA by itself. It is important during the early stages of 50S assembly.</text>
</comment>
<dbReference type="HAMAP" id="MF_01366">
    <property type="entry name" value="Ribosomal_uL13"/>
    <property type="match status" value="1"/>
</dbReference>
<dbReference type="GO" id="GO:0017148">
    <property type="term" value="P:negative regulation of translation"/>
    <property type="evidence" value="ECO:0007669"/>
    <property type="project" value="TreeGrafter"/>
</dbReference>
<accession>A0A2M8ET74</accession>
<dbReference type="GO" id="GO:0003729">
    <property type="term" value="F:mRNA binding"/>
    <property type="evidence" value="ECO:0007669"/>
    <property type="project" value="TreeGrafter"/>
</dbReference>
<protein>
    <recommendedName>
        <fullName evidence="4">Large ribosomal subunit protein uL13</fullName>
    </recommendedName>
</protein>
<evidence type="ECO:0000313" key="5">
    <source>
        <dbReference type="EMBL" id="PJC28323.1"/>
    </source>
</evidence>
<evidence type="ECO:0000256" key="2">
    <source>
        <dbReference type="ARBA" id="ARBA00022980"/>
    </source>
</evidence>
<dbReference type="GO" id="GO:0003735">
    <property type="term" value="F:structural constituent of ribosome"/>
    <property type="evidence" value="ECO:0007669"/>
    <property type="project" value="InterPro"/>
</dbReference>